<dbReference type="HOGENOM" id="CLU_3175390_0_0_1"/>
<dbReference type="RefSeq" id="XP_012183759.1">
    <property type="nucleotide sequence ID" value="XM_012328369.1"/>
</dbReference>
<proteinExistence type="predicted"/>
<reference evidence="1 2" key="1">
    <citation type="journal article" date="2012" name="Appl. Environ. Microbiol.">
        <title>Short-read sequencing for genomic analysis of the brown rot fungus Fibroporia radiculosa.</title>
        <authorList>
            <person name="Tang J.D."/>
            <person name="Perkins A.D."/>
            <person name="Sonstegard T.S."/>
            <person name="Schroeder S.G."/>
            <person name="Burgess S.C."/>
            <person name="Diehl S.V."/>
        </authorList>
    </citation>
    <scope>NUCLEOTIDE SEQUENCE [LARGE SCALE GENOMIC DNA]</scope>
    <source>
        <strain evidence="1 2">TFFH 294</strain>
    </source>
</reference>
<accession>J4IBD6</accession>
<dbReference type="InParanoid" id="J4IBD6"/>
<evidence type="ECO:0000313" key="2">
    <source>
        <dbReference type="Proteomes" id="UP000006352"/>
    </source>
</evidence>
<sequence>MAVVDAMQLALSFSVPYVYALWLKGHMALQDELGGSKPQMATIGKDI</sequence>
<protein>
    <submittedName>
        <fullName evidence="1">Uncharacterized protein</fullName>
    </submittedName>
</protein>
<gene>
    <name evidence="1" type="ORF">FIBRA_06656</name>
</gene>
<evidence type="ECO:0000313" key="1">
    <source>
        <dbReference type="EMBL" id="CCM04476.1"/>
    </source>
</evidence>
<dbReference type="AlphaFoldDB" id="J4IBD6"/>
<dbReference type="Proteomes" id="UP000006352">
    <property type="component" value="Unassembled WGS sequence"/>
</dbReference>
<name>J4IBD6_9APHY</name>
<dbReference type="GeneID" id="24099387"/>
<organism evidence="1 2">
    <name type="scientific">Fibroporia radiculosa</name>
    <dbReference type="NCBI Taxonomy" id="599839"/>
    <lineage>
        <taxon>Eukaryota</taxon>
        <taxon>Fungi</taxon>
        <taxon>Dikarya</taxon>
        <taxon>Basidiomycota</taxon>
        <taxon>Agaricomycotina</taxon>
        <taxon>Agaricomycetes</taxon>
        <taxon>Polyporales</taxon>
        <taxon>Fibroporiaceae</taxon>
        <taxon>Fibroporia</taxon>
    </lineage>
</organism>
<dbReference type="EMBL" id="HE797158">
    <property type="protein sequence ID" value="CCM04476.1"/>
    <property type="molecule type" value="Genomic_DNA"/>
</dbReference>
<keyword evidence="2" id="KW-1185">Reference proteome</keyword>